<dbReference type="EMBL" id="FNPI01000001">
    <property type="protein sequence ID" value="SDY12759.1"/>
    <property type="molecule type" value="Genomic_DNA"/>
</dbReference>
<evidence type="ECO:0000313" key="1">
    <source>
        <dbReference type="EMBL" id="SDY12759.1"/>
    </source>
</evidence>
<evidence type="ECO:0000313" key="2">
    <source>
        <dbReference type="Proteomes" id="UP000198935"/>
    </source>
</evidence>
<reference evidence="2" key="1">
    <citation type="submission" date="2016-10" db="EMBL/GenBank/DDBJ databases">
        <authorList>
            <person name="Varghese N."/>
            <person name="Submissions S."/>
        </authorList>
    </citation>
    <scope>NUCLEOTIDE SEQUENCE [LARGE SCALE GENOMIC DNA]</scope>
    <source>
        <strain evidence="2">SP</strain>
    </source>
</reference>
<name>A0A1H3HDN8_9BACI</name>
<proteinExistence type="predicted"/>
<gene>
    <name evidence="1" type="ORF">SAMN05421736_101443</name>
</gene>
<organism evidence="1 2">
    <name type="scientific">Evansella caseinilytica</name>
    <dbReference type="NCBI Taxonomy" id="1503961"/>
    <lineage>
        <taxon>Bacteria</taxon>
        <taxon>Bacillati</taxon>
        <taxon>Bacillota</taxon>
        <taxon>Bacilli</taxon>
        <taxon>Bacillales</taxon>
        <taxon>Bacillaceae</taxon>
        <taxon>Evansella</taxon>
    </lineage>
</organism>
<sequence length="56" mass="6547">MEADMSMEEVLHGIQKLKNELGVLNKKKVKKSHPDLMKNALYYFPDWQTAIDRSLL</sequence>
<dbReference type="AlphaFoldDB" id="A0A1H3HDN8"/>
<protein>
    <submittedName>
        <fullName evidence="1">Uncharacterized protein</fullName>
    </submittedName>
</protein>
<dbReference type="Proteomes" id="UP000198935">
    <property type="component" value="Unassembled WGS sequence"/>
</dbReference>
<keyword evidence="2" id="KW-1185">Reference proteome</keyword>
<accession>A0A1H3HDN8</accession>